<sequence length="193" mass="19719">PGRAFASAGLVALVFTGLRRQGIAPPEPPPGPGLRLAGPPLVAHGRKRDLLAAVLRQHGPVAVLRVGEAVADQGFHPILHVLLRAQGPADLIGRWLRLERYGHSHHRTVVEHLAADGAALRHVSLDGAPPAAAEDLLVLGLHLGLLRAIGCTGVSAAIAGGRVARPDGGWDAAAAAAAVAAGDTAAWRLAWAG</sequence>
<keyword evidence="2" id="KW-1185">Reference proteome</keyword>
<dbReference type="EMBL" id="NRSG01000845">
    <property type="protein sequence ID" value="MBK1662878.1"/>
    <property type="molecule type" value="Genomic_DNA"/>
</dbReference>
<comment type="caution">
    <text evidence="1">The sequence shown here is derived from an EMBL/GenBank/DDBJ whole genome shotgun (WGS) entry which is preliminary data.</text>
</comment>
<accession>A0ABS1D835</accession>
<protein>
    <submittedName>
        <fullName evidence="1">Uncharacterized protein</fullName>
    </submittedName>
</protein>
<feature type="non-terminal residue" evidence="1">
    <location>
        <position position="1"/>
    </location>
</feature>
<gene>
    <name evidence="1" type="ORF">CKO45_32470</name>
</gene>
<name>A0ABS1D835_9PROT</name>
<dbReference type="RefSeq" id="WP_200307073.1">
    <property type="nucleotide sequence ID" value="NZ_NRSG01000845.1"/>
</dbReference>
<evidence type="ECO:0000313" key="1">
    <source>
        <dbReference type="EMBL" id="MBK1662878.1"/>
    </source>
</evidence>
<reference evidence="1 2" key="1">
    <citation type="journal article" date="2020" name="Microorganisms">
        <title>Osmotic Adaptation and Compatible Solute Biosynthesis of Phototrophic Bacteria as Revealed from Genome Analyses.</title>
        <authorList>
            <person name="Imhoff J.F."/>
            <person name="Rahn T."/>
            <person name="Kunzel S."/>
            <person name="Keller A."/>
            <person name="Neulinger S.C."/>
        </authorList>
    </citation>
    <scope>NUCLEOTIDE SEQUENCE [LARGE SCALE GENOMIC DNA]</scope>
    <source>
        <strain evidence="1 2">DSM 15382</strain>
    </source>
</reference>
<dbReference type="Proteomes" id="UP000697995">
    <property type="component" value="Unassembled WGS sequence"/>
</dbReference>
<feature type="non-terminal residue" evidence="1">
    <location>
        <position position="193"/>
    </location>
</feature>
<proteinExistence type="predicted"/>
<organism evidence="1 2">
    <name type="scientific">Paracraurococcus ruber</name>
    <dbReference type="NCBI Taxonomy" id="77675"/>
    <lineage>
        <taxon>Bacteria</taxon>
        <taxon>Pseudomonadati</taxon>
        <taxon>Pseudomonadota</taxon>
        <taxon>Alphaproteobacteria</taxon>
        <taxon>Acetobacterales</taxon>
        <taxon>Roseomonadaceae</taxon>
        <taxon>Paracraurococcus</taxon>
    </lineage>
</organism>
<evidence type="ECO:0000313" key="2">
    <source>
        <dbReference type="Proteomes" id="UP000697995"/>
    </source>
</evidence>